<dbReference type="Pfam" id="PF00047">
    <property type="entry name" value="ig"/>
    <property type="match status" value="2"/>
</dbReference>
<evidence type="ECO:0000256" key="2">
    <source>
        <dbReference type="ARBA" id="ARBA00023157"/>
    </source>
</evidence>
<keyword evidence="3" id="KW-0325">Glycoprotein</keyword>
<dbReference type="CDD" id="cd00096">
    <property type="entry name" value="Ig"/>
    <property type="match status" value="1"/>
</dbReference>
<feature type="domain" description="Ig-like" evidence="8">
    <location>
        <begin position="23"/>
        <end position="121"/>
    </location>
</feature>
<feature type="transmembrane region" description="Helical" evidence="6">
    <location>
        <begin position="319"/>
        <end position="340"/>
    </location>
</feature>
<feature type="domain" description="Ig-like" evidence="8">
    <location>
        <begin position="219"/>
        <end position="309"/>
    </location>
</feature>
<dbReference type="InterPro" id="IPR013783">
    <property type="entry name" value="Ig-like_fold"/>
</dbReference>
<evidence type="ECO:0000256" key="5">
    <source>
        <dbReference type="SAM" id="MobiDB-lite"/>
    </source>
</evidence>
<dbReference type="InterPro" id="IPR052598">
    <property type="entry name" value="IgSF_CEA-related"/>
</dbReference>
<dbReference type="InterPro" id="IPR013151">
    <property type="entry name" value="Immunoglobulin_dom"/>
</dbReference>
<name>A0A2S2NV05_SCHGA</name>
<dbReference type="InterPro" id="IPR003598">
    <property type="entry name" value="Ig_sub2"/>
</dbReference>
<dbReference type="InterPro" id="IPR036179">
    <property type="entry name" value="Ig-like_dom_sf"/>
</dbReference>
<dbReference type="PANTHER" id="PTHR44337:SF20">
    <property type="entry name" value="CARCINOEMBRYONIC ANTIGEN-RELATED CELL ADHESION MOLECULE 5-RELATED"/>
    <property type="match status" value="1"/>
</dbReference>
<dbReference type="InterPro" id="IPR003599">
    <property type="entry name" value="Ig_sub"/>
</dbReference>
<reference evidence="9" key="1">
    <citation type="submission" date="2018-04" db="EMBL/GenBank/DDBJ databases">
        <title>Transcriptome of Schizaphis graminum biotype I.</title>
        <authorList>
            <person name="Scully E.D."/>
            <person name="Geib S.M."/>
            <person name="Palmer N.A."/>
            <person name="Koch K."/>
            <person name="Bradshaw J."/>
            <person name="Heng-Moss T."/>
            <person name="Sarath G."/>
        </authorList>
    </citation>
    <scope>NUCLEOTIDE SEQUENCE</scope>
</reference>
<keyword evidence="2" id="KW-1015">Disulfide bond</keyword>
<gene>
    <name evidence="9" type="primary">BSG</name>
    <name evidence="9" type="ORF">g.6612</name>
</gene>
<evidence type="ECO:0000256" key="3">
    <source>
        <dbReference type="ARBA" id="ARBA00023180"/>
    </source>
</evidence>
<feature type="region of interest" description="Disordered" evidence="5">
    <location>
        <begin position="349"/>
        <end position="375"/>
    </location>
</feature>
<evidence type="ECO:0000313" key="9">
    <source>
        <dbReference type="EMBL" id="MBY21020.1"/>
    </source>
</evidence>
<dbReference type="SMART" id="SM00408">
    <property type="entry name" value="IGc2"/>
    <property type="match status" value="3"/>
</dbReference>
<keyword evidence="6" id="KW-1133">Transmembrane helix</keyword>
<dbReference type="InterPro" id="IPR007110">
    <property type="entry name" value="Ig-like_dom"/>
</dbReference>
<dbReference type="PANTHER" id="PTHR44337">
    <property type="entry name" value="CARCINOEMBRYONIC ANTIGEN-RELATED CELL ADHESION MOLECULE 8"/>
    <property type="match status" value="1"/>
</dbReference>
<sequence>MCWNSLSVVVYSVVFCALLDFGPSRVLADEPSYEGNTTVRKGEPFKITCRVSMFQVIKWQKDGQTLVTDEHFNISEAVTGDSMLLSTVTANSASSIHSGSYRCTTQYNKFHELYVVTAQVTIKANYDYGDKYKIGEYKSKLILNCNIDGTQDPKYIWKWFKGDNQITTDSEDPHHVDVSENTLVVNRFIESDAGQYTCSLFNSNNNLIDKKVFNVVLKPYMKLPKTATFIEGEKMELECIVYGVPTPEVSWKFENTTLVPSEHIKFLPNKKNISNAILVLDPITMKDRGNFICSGKNTVVFEPVNSAASYVRIKDKMAALWPFLGICVEVILLCLVIFIYEKKRNKAEFEESDTDQGPETNNANDHSGGDVRHRK</sequence>
<dbReference type="Pfam" id="PF13927">
    <property type="entry name" value="Ig_3"/>
    <property type="match status" value="1"/>
</dbReference>
<feature type="chain" id="PRO_5015769886" evidence="7">
    <location>
        <begin position="29"/>
        <end position="375"/>
    </location>
</feature>
<keyword evidence="1 7" id="KW-0732">Signal</keyword>
<dbReference type="FunFam" id="2.60.40.10:FF:000032">
    <property type="entry name" value="palladin isoform X1"/>
    <property type="match status" value="1"/>
</dbReference>
<evidence type="ECO:0000256" key="4">
    <source>
        <dbReference type="ARBA" id="ARBA00023319"/>
    </source>
</evidence>
<feature type="signal peptide" evidence="7">
    <location>
        <begin position="1"/>
        <end position="28"/>
    </location>
</feature>
<dbReference type="SUPFAM" id="SSF48726">
    <property type="entry name" value="Immunoglobulin"/>
    <property type="match status" value="3"/>
</dbReference>
<protein>
    <submittedName>
        <fullName evidence="9">Basigin</fullName>
    </submittedName>
</protein>
<dbReference type="SMART" id="SM00409">
    <property type="entry name" value="IG"/>
    <property type="match status" value="3"/>
</dbReference>
<evidence type="ECO:0000259" key="8">
    <source>
        <dbReference type="PROSITE" id="PS50835"/>
    </source>
</evidence>
<feature type="domain" description="Ig-like" evidence="8">
    <location>
        <begin position="135"/>
        <end position="214"/>
    </location>
</feature>
<accession>A0A2S2NV05</accession>
<dbReference type="Gene3D" id="2.60.40.10">
    <property type="entry name" value="Immunoglobulins"/>
    <property type="match status" value="3"/>
</dbReference>
<keyword evidence="6" id="KW-0472">Membrane</keyword>
<keyword evidence="6" id="KW-0812">Transmembrane</keyword>
<evidence type="ECO:0000256" key="1">
    <source>
        <dbReference type="ARBA" id="ARBA00022729"/>
    </source>
</evidence>
<proteinExistence type="predicted"/>
<keyword evidence="4" id="KW-0393">Immunoglobulin domain</keyword>
<evidence type="ECO:0000256" key="7">
    <source>
        <dbReference type="SAM" id="SignalP"/>
    </source>
</evidence>
<dbReference type="EMBL" id="GGMR01008401">
    <property type="protein sequence ID" value="MBY21020.1"/>
    <property type="molecule type" value="Transcribed_RNA"/>
</dbReference>
<evidence type="ECO:0000256" key="6">
    <source>
        <dbReference type="SAM" id="Phobius"/>
    </source>
</evidence>
<dbReference type="AlphaFoldDB" id="A0A2S2NV05"/>
<organism evidence="9">
    <name type="scientific">Schizaphis graminum</name>
    <name type="common">Green bug aphid</name>
    <dbReference type="NCBI Taxonomy" id="13262"/>
    <lineage>
        <taxon>Eukaryota</taxon>
        <taxon>Metazoa</taxon>
        <taxon>Ecdysozoa</taxon>
        <taxon>Arthropoda</taxon>
        <taxon>Hexapoda</taxon>
        <taxon>Insecta</taxon>
        <taxon>Pterygota</taxon>
        <taxon>Neoptera</taxon>
        <taxon>Paraneoptera</taxon>
        <taxon>Hemiptera</taxon>
        <taxon>Sternorrhyncha</taxon>
        <taxon>Aphidomorpha</taxon>
        <taxon>Aphidoidea</taxon>
        <taxon>Aphididae</taxon>
        <taxon>Aphidini</taxon>
        <taxon>Schizaphis</taxon>
    </lineage>
</organism>
<dbReference type="PROSITE" id="PS50835">
    <property type="entry name" value="IG_LIKE"/>
    <property type="match status" value="3"/>
</dbReference>